<gene>
    <name evidence="2" type="ORF">F0262_12735</name>
    <name evidence="1" type="ORF">VroAM7_32050</name>
</gene>
<dbReference type="EMBL" id="VTYN01000012">
    <property type="protein sequence ID" value="NOH48920.1"/>
    <property type="molecule type" value="Genomic_DNA"/>
</dbReference>
<evidence type="ECO:0000313" key="1">
    <source>
        <dbReference type="EMBL" id="BBL90552.1"/>
    </source>
</evidence>
<reference evidence="3" key="1">
    <citation type="submission" date="2019-07" db="EMBL/GenBank/DDBJ databases">
        <title>Complete Genome Sequences of Vibrion rotiferianus strain AM7.</title>
        <authorList>
            <person name="Miyazaki K."/>
            <person name="Wiseschart A."/>
            <person name="Pootanakit K."/>
            <person name="Ishimori K."/>
            <person name="Kitahara K."/>
        </authorList>
    </citation>
    <scope>NUCLEOTIDE SEQUENCE [LARGE SCALE GENOMIC DNA]</scope>
    <source>
        <strain evidence="3">AM7</strain>
    </source>
</reference>
<reference evidence="1" key="3">
    <citation type="journal article" date="2020" name="Microbiol. Resour. Announc.">
        <title>Complete Genome Sequence of Vibrio rotiferianus Strain AM7.</title>
        <authorList>
            <person name="Miyazaki K."/>
            <person name="Wiseschart A."/>
            <person name="Pootanakit K."/>
            <person name="Kitahara K."/>
        </authorList>
    </citation>
    <scope>NUCLEOTIDE SEQUENCE</scope>
    <source>
        <strain evidence="1">AM7</strain>
    </source>
</reference>
<dbReference type="EMBL" id="AP019799">
    <property type="protein sequence ID" value="BBL90552.1"/>
    <property type="molecule type" value="Genomic_DNA"/>
</dbReference>
<evidence type="ECO:0000313" key="3">
    <source>
        <dbReference type="Proteomes" id="UP000315115"/>
    </source>
</evidence>
<proteinExistence type="predicted"/>
<organism evidence="1 3">
    <name type="scientific">Vibrio rotiferianus</name>
    <dbReference type="NCBI Taxonomy" id="190895"/>
    <lineage>
        <taxon>Bacteria</taxon>
        <taxon>Pseudomonadati</taxon>
        <taxon>Pseudomonadota</taxon>
        <taxon>Gammaproteobacteria</taxon>
        <taxon>Vibrionales</taxon>
        <taxon>Vibrionaceae</taxon>
        <taxon>Vibrio</taxon>
    </lineage>
</organism>
<reference evidence="2 4" key="2">
    <citation type="submission" date="2019-08" db="EMBL/GenBank/DDBJ databases">
        <title>Draft genome sequencing and comparative genomics of hatchery-associated Vibrios.</title>
        <authorList>
            <person name="Kehlet-Delgado H."/>
            <person name="Mueller R.S."/>
        </authorList>
    </citation>
    <scope>NUCLEOTIDE SEQUENCE [LARGE SCALE GENOMIC DNA]</scope>
    <source>
        <strain evidence="2 4">00-78-3</strain>
    </source>
</reference>
<evidence type="ECO:0000313" key="2">
    <source>
        <dbReference type="EMBL" id="NOH48920.1"/>
    </source>
</evidence>
<dbReference type="Proteomes" id="UP000315115">
    <property type="component" value="Chromosome 2"/>
</dbReference>
<name>A0A510I9Z2_9VIBR</name>
<protein>
    <submittedName>
        <fullName evidence="2">Flavodoxin</fullName>
    </submittedName>
</protein>
<dbReference type="AlphaFoldDB" id="A0A510I9Z2"/>
<dbReference type="GeneID" id="47655345"/>
<accession>A0A510I9Z2</accession>
<sequence>MNEQQLTAVNKKNDWLYNLVEVEFPTPESIKGRELYLDSSTQCEFSLLDSSSLLSKATQTSAENIYLVDFHRLTIMFALLQSSRWEHKEQQDLIIEFLTQIILSSEYELYVGFHDGEPTAAAIVSQYEKQTLISDVVVSQNLDKQTFIGDLAKKLAESDKLYETIIAET</sequence>
<evidence type="ECO:0000313" key="4">
    <source>
        <dbReference type="Proteomes" id="UP000572072"/>
    </source>
</evidence>
<dbReference type="Proteomes" id="UP000572072">
    <property type="component" value="Unassembled WGS sequence"/>
</dbReference>
<dbReference type="KEGG" id="vro:BSZ04_08665"/>
<dbReference type="RefSeq" id="WP_010451916.1">
    <property type="nucleotide sequence ID" value="NZ_AP019799.1"/>
</dbReference>